<dbReference type="InterPro" id="IPR002575">
    <property type="entry name" value="Aminoglycoside_PTrfase"/>
</dbReference>
<dbReference type="InterPro" id="IPR051678">
    <property type="entry name" value="AGP_Transferase"/>
</dbReference>
<name>A0ABZ0VE68_9MICO</name>
<dbReference type="SUPFAM" id="SSF56112">
    <property type="entry name" value="Protein kinase-like (PK-like)"/>
    <property type="match status" value="1"/>
</dbReference>
<organism evidence="2 3">
    <name type="scientific">Microbacterium invictum</name>
    <dbReference type="NCBI Taxonomy" id="515415"/>
    <lineage>
        <taxon>Bacteria</taxon>
        <taxon>Bacillati</taxon>
        <taxon>Actinomycetota</taxon>
        <taxon>Actinomycetes</taxon>
        <taxon>Micrococcales</taxon>
        <taxon>Microbacteriaceae</taxon>
        <taxon>Microbacterium</taxon>
    </lineage>
</organism>
<dbReference type="InterPro" id="IPR011009">
    <property type="entry name" value="Kinase-like_dom_sf"/>
</dbReference>
<dbReference type="EMBL" id="CP139779">
    <property type="protein sequence ID" value="WQB71906.1"/>
    <property type="molecule type" value="Genomic_DNA"/>
</dbReference>
<proteinExistence type="predicted"/>
<dbReference type="Proteomes" id="UP001324533">
    <property type="component" value="Chromosome"/>
</dbReference>
<protein>
    <submittedName>
        <fullName evidence="2">Phosphotransferase</fullName>
    </submittedName>
</protein>
<dbReference type="RefSeq" id="WP_322412019.1">
    <property type="nucleotide sequence ID" value="NZ_CP139779.1"/>
</dbReference>
<dbReference type="PANTHER" id="PTHR21310">
    <property type="entry name" value="AMINOGLYCOSIDE PHOSPHOTRANSFERASE-RELATED-RELATED"/>
    <property type="match status" value="1"/>
</dbReference>
<dbReference type="Pfam" id="PF01636">
    <property type="entry name" value="APH"/>
    <property type="match status" value="1"/>
</dbReference>
<dbReference type="Gene3D" id="3.90.1200.10">
    <property type="match status" value="1"/>
</dbReference>
<evidence type="ECO:0000259" key="1">
    <source>
        <dbReference type="Pfam" id="PF01636"/>
    </source>
</evidence>
<keyword evidence="3" id="KW-1185">Reference proteome</keyword>
<gene>
    <name evidence="2" type="ORF">T9R20_08165</name>
</gene>
<sequence>MPPADVEITRAVVAALVRRHVSDAASETLSPRPDTTGWDCETWRLGEGLAVRLPRRAAAAAGVAHEQAVMPALSQALVAVGVGAPEVVFAGPPDETFPYPWSVVRWHEGSAGLEVARRDRGAWAPPLARALRAIHATDPGSVPANPVRGGALATRAESIAERLAALRTGATVSVGDTDLLARLWDEGLAVGGWGGAPALIHGDLHPGNLIARGPRLVAVIDFIDVAPGDPAYDLAAAWLCFDPDGRRAFIRHLDGAFAPADWVRARAWAAAFTTILLGQSDDMPAYATLARESVAELRHPA</sequence>
<evidence type="ECO:0000313" key="2">
    <source>
        <dbReference type="EMBL" id="WQB71906.1"/>
    </source>
</evidence>
<dbReference type="PANTHER" id="PTHR21310:SF42">
    <property type="entry name" value="BIFUNCTIONAL AAC_APH"/>
    <property type="match status" value="1"/>
</dbReference>
<accession>A0ABZ0VE68</accession>
<reference evidence="2 3" key="1">
    <citation type="submission" date="2023-06" db="EMBL/GenBank/DDBJ databases">
        <title>Rock-solubilizing bacteria, Microbacterium invictum, promotes re-establishment of vegetation in rocky wasteland by accelerating rock bio-weathering and reshaping soil bacterial community.</title>
        <authorList>
            <person name="Liu C."/>
        </authorList>
    </citation>
    <scope>NUCLEOTIDE SEQUENCE [LARGE SCALE GENOMIC DNA]</scope>
    <source>
        <strain evidence="2 3">X-18</strain>
    </source>
</reference>
<evidence type="ECO:0000313" key="3">
    <source>
        <dbReference type="Proteomes" id="UP001324533"/>
    </source>
</evidence>
<feature type="domain" description="Aminoglycoside phosphotransferase" evidence="1">
    <location>
        <begin position="33"/>
        <end position="268"/>
    </location>
</feature>
<dbReference type="Gene3D" id="3.30.200.20">
    <property type="entry name" value="Phosphorylase Kinase, domain 1"/>
    <property type="match status" value="1"/>
</dbReference>